<comment type="caution">
    <text evidence="1">The sequence shown here is derived from an EMBL/GenBank/DDBJ whole genome shotgun (WGS) entry which is preliminary data.</text>
</comment>
<sequence length="166" mass="19215">MANMIYLLSSLPSLSFDQHPPITMEEFLSDAKAQLGSGRFQKLESLDFKEVDTFNKDLKGFDKIMLQYRDDLKEIRKAKAENRTPGLMILSNDLVSKNPLECEKSIMKWQWDELSSLEAGENFTFTEILIYKLKLQILSRLESFQVEKGRQVLESVVNPKMKEDNS</sequence>
<reference evidence="1 2" key="1">
    <citation type="submission" date="2018-05" db="EMBL/GenBank/DDBJ databases">
        <title>Marinifilum breve JC075T sp. nov., a marine bacterium isolated from Yongle Blue Hole in the South China Sea.</title>
        <authorList>
            <person name="Fu T."/>
        </authorList>
    </citation>
    <scope>NUCLEOTIDE SEQUENCE [LARGE SCALE GENOMIC DNA]</scope>
    <source>
        <strain evidence="1 2">JC075</strain>
    </source>
</reference>
<accession>A0A2V4A2X6</accession>
<evidence type="ECO:0008006" key="3">
    <source>
        <dbReference type="Google" id="ProtNLM"/>
    </source>
</evidence>
<organism evidence="1 2">
    <name type="scientific">Marinifilum breve</name>
    <dbReference type="NCBI Taxonomy" id="2184082"/>
    <lineage>
        <taxon>Bacteria</taxon>
        <taxon>Pseudomonadati</taxon>
        <taxon>Bacteroidota</taxon>
        <taxon>Bacteroidia</taxon>
        <taxon>Marinilabiliales</taxon>
        <taxon>Marinifilaceae</taxon>
    </lineage>
</organism>
<keyword evidence="2" id="KW-1185">Reference proteome</keyword>
<dbReference type="Proteomes" id="UP000248079">
    <property type="component" value="Unassembled WGS sequence"/>
</dbReference>
<proteinExistence type="predicted"/>
<evidence type="ECO:0000313" key="1">
    <source>
        <dbReference type="EMBL" id="PXY02237.1"/>
    </source>
</evidence>
<gene>
    <name evidence="1" type="ORF">DF185_06210</name>
</gene>
<dbReference type="EMBL" id="QFLI01000002">
    <property type="protein sequence ID" value="PXY02237.1"/>
    <property type="molecule type" value="Genomic_DNA"/>
</dbReference>
<dbReference type="AlphaFoldDB" id="A0A2V4A2X6"/>
<protein>
    <recommendedName>
        <fullName evidence="3">DUF2764 domain-containing protein</fullName>
    </recommendedName>
</protein>
<evidence type="ECO:0000313" key="2">
    <source>
        <dbReference type="Proteomes" id="UP000248079"/>
    </source>
</evidence>
<name>A0A2V4A2X6_9BACT</name>